<dbReference type="InterPro" id="IPR046349">
    <property type="entry name" value="C1-like_sf"/>
</dbReference>
<dbReference type="SMART" id="SM00033">
    <property type="entry name" value="CH"/>
    <property type="match status" value="1"/>
</dbReference>
<dbReference type="InterPro" id="IPR017441">
    <property type="entry name" value="Protein_kinase_ATP_BS"/>
</dbReference>
<evidence type="ECO:0000256" key="2">
    <source>
        <dbReference type="ARBA" id="ARBA00022679"/>
    </source>
</evidence>
<dbReference type="AlphaFoldDB" id="A0A077WBS9"/>
<evidence type="ECO:0000256" key="7">
    <source>
        <dbReference type="ARBA" id="ARBA00022840"/>
    </source>
</evidence>
<feature type="compositionally biased region" description="Low complexity" evidence="9">
    <location>
        <begin position="259"/>
        <end position="276"/>
    </location>
</feature>
<name>A0A077WBS9_9FUNG</name>
<keyword evidence="6" id="KW-0862">Zinc</keyword>
<dbReference type="InterPro" id="IPR001715">
    <property type="entry name" value="CH_dom"/>
</dbReference>
<dbReference type="CDD" id="cd00029">
    <property type="entry name" value="C1"/>
    <property type="match status" value="1"/>
</dbReference>
<dbReference type="CDD" id="cd00014">
    <property type="entry name" value="CH_SF"/>
    <property type="match status" value="1"/>
</dbReference>
<sequence length="911" mass="101769">MTAATTTHGYVATTPTSHLPHTMPCISKPKLLDELSEEKQAYVIEFLNNTVFADEDEEQQVESIDQLSDVLRDGIVLCKLLNILKPGTVRNIGQKDLSFVKMDNIVRFLHGARQLGLEESQLFEATDLFQGKNLTPVLYTILVLAQYKQDPSHFGHRASSSSSIGKENDYKEKNGHCQEINKKNMSRLSNAINELAVMDDQDLHPFQQPLHPPPSSNIHFNHSHLFPLHEPSSSFSSPDTGYSIDTNYQFPPLSPSPLPSLSSGSRPPRSPLRLSSNSLCNRNRQSHYIASTSLSQLIPENEPLDIDEQAARFYNFDRRRPSAPTISMRHREQSDSLVEECMVTMSRNTSIDSSAPGCDGSRRSSLLAQDARETLSLKSRDGTPTSQFQLGNCIGKGQFGSVYKALDLTTGEIVAVKRLQVGEDGMLDEEIMKEVALLCTLSHTNVISYLGFVRSKNHINIVLEYAENGSLMSTLKAFGAFPEKLVASFCVKILNGLEYLHENSVVHCDLKAANILTTKTGDVKLTDFGVSLNMKIKENTEDGAISGTPNWMAPEVIELKGATPKSDIWSLGCTIVELATGKPPYANLIAMSAMFRIVEDDCPPIPENLSNDLQDFLRNCFQKDPDQRPSAAQLKQHPWIIQHQQRSASTSSIKRRMRQPSIEEESIISEEPPTIENERNLQYPRVYYNIMPDECSQDNGSDSDPSRRSTLDEQANENEQLPPGAHRFTQTNFGRTIECKVCDGKLEDQVSFCEVCSLVCHDECRYQAFSCPPKVNNQQPSYDWVFSAKIYNHRRDQHAMPKGIPSMEPEFARIRCASDSTSLDFLKRHPQAANIRKYTEALGLTPHEVKALCENPALLSHTIAMQEHQQRLGAEDIVRQGSSSNSRKTRSRKNSAVAAFTSSSDEQCIIS</sequence>
<dbReference type="PROSITE" id="PS50081">
    <property type="entry name" value="ZF_DAG_PE_2"/>
    <property type="match status" value="1"/>
</dbReference>
<evidence type="ECO:0000256" key="1">
    <source>
        <dbReference type="ARBA" id="ARBA00022527"/>
    </source>
</evidence>
<evidence type="ECO:0000259" key="10">
    <source>
        <dbReference type="PROSITE" id="PS50011"/>
    </source>
</evidence>
<dbReference type="InterPro" id="IPR008271">
    <property type="entry name" value="Ser/Thr_kinase_AS"/>
</dbReference>
<gene>
    <name evidence="13" type="ORF">LRAMOSA07140</name>
</gene>
<keyword evidence="4 8" id="KW-0547">Nucleotide-binding</keyword>
<dbReference type="PROSITE" id="PS00108">
    <property type="entry name" value="PROTEIN_KINASE_ST"/>
    <property type="match status" value="1"/>
</dbReference>
<keyword evidence="1" id="KW-0723">Serine/threonine-protein kinase</keyword>
<feature type="region of interest" description="Disordered" evidence="9">
    <location>
        <begin position="152"/>
        <end position="171"/>
    </location>
</feature>
<dbReference type="InterPro" id="IPR000719">
    <property type="entry name" value="Prot_kinase_dom"/>
</dbReference>
<dbReference type="InterPro" id="IPR001245">
    <property type="entry name" value="Ser-Thr/Tyr_kinase_cat_dom"/>
</dbReference>
<dbReference type="SUPFAM" id="SSF56112">
    <property type="entry name" value="Protein kinase-like (PK-like)"/>
    <property type="match status" value="1"/>
</dbReference>
<feature type="region of interest" description="Disordered" evidence="9">
    <location>
        <begin position="624"/>
        <end position="680"/>
    </location>
</feature>
<evidence type="ECO:0000256" key="9">
    <source>
        <dbReference type="SAM" id="MobiDB-lite"/>
    </source>
</evidence>
<dbReference type="GO" id="GO:0005737">
    <property type="term" value="C:cytoplasm"/>
    <property type="evidence" value="ECO:0007669"/>
    <property type="project" value="TreeGrafter"/>
</dbReference>
<protein>
    <recommendedName>
        <fullName evidence="14">Protein kinase domain-containing protein</fullName>
    </recommendedName>
</protein>
<evidence type="ECO:0000256" key="6">
    <source>
        <dbReference type="ARBA" id="ARBA00022833"/>
    </source>
</evidence>
<dbReference type="Pfam" id="PF00307">
    <property type="entry name" value="CH"/>
    <property type="match status" value="1"/>
</dbReference>
<dbReference type="InterPro" id="IPR050538">
    <property type="entry name" value="MAP_kinase_kinase_kinase"/>
</dbReference>
<proteinExistence type="predicted"/>
<dbReference type="PROSITE" id="PS00107">
    <property type="entry name" value="PROTEIN_KINASE_ATP"/>
    <property type="match status" value="1"/>
</dbReference>
<dbReference type="EMBL" id="LK023314">
    <property type="protein sequence ID" value="CDS04185.1"/>
    <property type="molecule type" value="Genomic_DNA"/>
</dbReference>
<evidence type="ECO:0000256" key="8">
    <source>
        <dbReference type="PROSITE-ProRule" id="PRU10141"/>
    </source>
</evidence>
<dbReference type="InterPro" id="IPR002219">
    <property type="entry name" value="PKC_DAG/PE"/>
</dbReference>
<evidence type="ECO:0008006" key="14">
    <source>
        <dbReference type="Google" id="ProtNLM"/>
    </source>
</evidence>
<feature type="region of interest" description="Disordered" evidence="9">
    <location>
        <begin position="230"/>
        <end position="276"/>
    </location>
</feature>
<keyword evidence="7 8" id="KW-0067">ATP-binding</keyword>
<dbReference type="CDD" id="cd06627">
    <property type="entry name" value="STKc_Cdc7_like"/>
    <property type="match status" value="1"/>
</dbReference>
<feature type="domain" description="Protein kinase" evidence="10">
    <location>
        <begin position="388"/>
        <end position="640"/>
    </location>
</feature>
<keyword evidence="5" id="KW-0418">Kinase</keyword>
<evidence type="ECO:0000256" key="4">
    <source>
        <dbReference type="ARBA" id="ARBA00022741"/>
    </source>
</evidence>
<dbReference type="PANTHER" id="PTHR48016">
    <property type="entry name" value="MAP KINASE KINASE KINASE SSK2-RELATED-RELATED"/>
    <property type="match status" value="1"/>
</dbReference>
<dbReference type="GO" id="GO:0005524">
    <property type="term" value="F:ATP binding"/>
    <property type="evidence" value="ECO:0007669"/>
    <property type="project" value="UniProtKB-UniRule"/>
</dbReference>
<dbReference type="OrthoDB" id="8693905at2759"/>
<feature type="domain" description="Phorbol-ester/DAG-type" evidence="12">
    <location>
        <begin position="725"/>
        <end position="771"/>
    </location>
</feature>
<dbReference type="SUPFAM" id="SSF47576">
    <property type="entry name" value="Calponin-homology domain, CH-domain"/>
    <property type="match status" value="1"/>
</dbReference>
<dbReference type="SMART" id="SM00220">
    <property type="entry name" value="S_TKc"/>
    <property type="match status" value="1"/>
</dbReference>
<feature type="compositionally biased region" description="Polar residues" evidence="9">
    <location>
        <begin position="900"/>
        <end position="911"/>
    </location>
</feature>
<evidence type="ECO:0000259" key="11">
    <source>
        <dbReference type="PROSITE" id="PS50021"/>
    </source>
</evidence>
<feature type="compositionally biased region" description="Polar residues" evidence="9">
    <location>
        <begin position="231"/>
        <end position="249"/>
    </location>
</feature>
<dbReference type="Gene3D" id="1.10.510.10">
    <property type="entry name" value="Transferase(Phosphotransferase) domain 1"/>
    <property type="match status" value="1"/>
</dbReference>
<feature type="region of interest" description="Disordered" evidence="9">
    <location>
        <begin position="694"/>
        <end position="728"/>
    </location>
</feature>
<dbReference type="Pfam" id="PF00069">
    <property type="entry name" value="Pkinase"/>
    <property type="match status" value="1"/>
</dbReference>
<dbReference type="Gene3D" id="1.10.418.10">
    <property type="entry name" value="Calponin-like domain"/>
    <property type="match status" value="1"/>
</dbReference>
<dbReference type="PROSITE" id="PS00479">
    <property type="entry name" value="ZF_DAG_PE_1"/>
    <property type="match status" value="1"/>
</dbReference>
<feature type="compositionally biased region" description="Polar residues" evidence="9">
    <location>
        <begin position="642"/>
        <end position="652"/>
    </location>
</feature>
<organism evidence="13">
    <name type="scientific">Lichtheimia ramosa</name>
    <dbReference type="NCBI Taxonomy" id="688394"/>
    <lineage>
        <taxon>Eukaryota</taxon>
        <taxon>Fungi</taxon>
        <taxon>Fungi incertae sedis</taxon>
        <taxon>Mucoromycota</taxon>
        <taxon>Mucoromycotina</taxon>
        <taxon>Mucoromycetes</taxon>
        <taxon>Mucorales</taxon>
        <taxon>Lichtheimiaceae</taxon>
        <taxon>Lichtheimia</taxon>
    </lineage>
</organism>
<feature type="domain" description="Calponin-homology (CH)" evidence="11">
    <location>
        <begin position="37"/>
        <end position="149"/>
    </location>
</feature>
<dbReference type="GO" id="GO:0046872">
    <property type="term" value="F:metal ion binding"/>
    <property type="evidence" value="ECO:0007669"/>
    <property type="project" value="UniProtKB-KW"/>
</dbReference>
<dbReference type="InterPro" id="IPR036872">
    <property type="entry name" value="CH_dom_sf"/>
</dbReference>
<accession>A0A077WBS9</accession>
<dbReference type="SUPFAM" id="SSF57889">
    <property type="entry name" value="Cysteine-rich domain"/>
    <property type="match status" value="1"/>
</dbReference>
<dbReference type="PRINTS" id="PR00109">
    <property type="entry name" value="TYRKINASE"/>
</dbReference>
<keyword evidence="2" id="KW-0808">Transferase</keyword>
<feature type="region of interest" description="Disordered" evidence="9">
    <location>
        <begin position="874"/>
        <end position="911"/>
    </location>
</feature>
<feature type="binding site" evidence="8">
    <location>
        <position position="417"/>
    </location>
    <ligand>
        <name>ATP</name>
        <dbReference type="ChEBI" id="CHEBI:30616"/>
    </ligand>
</feature>
<dbReference type="PROSITE" id="PS50011">
    <property type="entry name" value="PROTEIN_KINASE_DOM"/>
    <property type="match status" value="1"/>
</dbReference>
<dbReference type="GO" id="GO:0004709">
    <property type="term" value="F:MAP kinase kinase kinase activity"/>
    <property type="evidence" value="ECO:0007669"/>
    <property type="project" value="TreeGrafter"/>
</dbReference>
<dbReference type="PROSITE" id="PS50021">
    <property type="entry name" value="CH"/>
    <property type="match status" value="1"/>
</dbReference>
<evidence type="ECO:0000259" key="12">
    <source>
        <dbReference type="PROSITE" id="PS50081"/>
    </source>
</evidence>
<reference evidence="13" key="1">
    <citation type="journal article" date="2014" name="Genome Announc.">
        <title>De novo whole-genome sequence and genome annotation of Lichtheimia ramosa.</title>
        <authorList>
            <person name="Linde J."/>
            <person name="Schwartze V."/>
            <person name="Binder U."/>
            <person name="Lass-Florl C."/>
            <person name="Voigt K."/>
            <person name="Horn F."/>
        </authorList>
    </citation>
    <scope>NUCLEOTIDE SEQUENCE</scope>
    <source>
        <strain evidence="13">JMRC FSU:6197</strain>
    </source>
</reference>
<dbReference type="Gene3D" id="3.30.60.20">
    <property type="match status" value="1"/>
</dbReference>
<dbReference type="PRINTS" id="PR00888">
    <property type="entry name" value="SM22CALPONIN"/>
</dbReference>
<feature type="region of interest" description="Disordered" evidence="9">
    <location>
        <begin position="204"/>
        <end position="223"/>
    </location>
</feature>
<dbReference type="PANTHER" id="PTHR48016:SF4">
    <property type="entry name" value="PROTEIN KINASE DOMAIN-CONTAINING PROTEIN"/>
    <property type="match status" value="1"/>
</dbReference>
<dbReference type="InterPro" id="IPR003096">
    <property type="entry name" value="SM22_calponin"/>
</dbReference>
<dbReference type="InterPro" id="IPR011009">
    <property type="entry name" value="Kinase-like_dom_sf"/>
</dbReference>
<evidence type="ECO:0000256" key="5">
    <source>
        <dbReference type="ARBA" id="ARBA00022777"/>
    </source>
</evidence>
<keyword evidence="3" id="KW-0479">Metal-binding</keyword>
<evidence type="ECO:0000256" key="3">
    <source>
        <dbReference type="ARBA" id="ARBA00022723"/>
    </source>
</evidence>
<evidence type="ECO:0000313" key="13">
    <source>
        <dbReference type="EMBL" id="CDS04185.1"/>
    </source>
</evidence>